<comment type="caution">
    <text evidence="1">The sequence shown here is derived from an EMBL/GenBank/DDBJ whole genome shotgun (WGS) entry which is preliminary data.</text>
</comment>
<protein>
    <submittedName>
        <fullName evidence="1">Uncharacterized protein</fullName>
    </submittedName>
</protein>
<dbReference type="Proteomes" id="UP000597444">
    <property type="component" value="Unassembled WGS sequence"/>
</dbReference>
<accession>A0A8J3N9N4</accession>
<gene>
    <name evidence="1" type="ORF">KSF_110360</name>
</gene>
<dbReference type="AlphaFoldDB" id="A0A8J3N9N4"/>
<sequence length="125" mass="14383">MHTALEGPFLSLTLTDLEALAEMIRIFLAAMRQKPLPKSASDIALCQEAFDRLEQLQQRLTSLEMAQALALRLEDLQSLEGALMLFSIFLCLEVPPSEKRATTLEALWQMREQLVRLRHDRYRLN</sequence>
<proteinExistence type="predicted"/>
<name>A0A8J3N9N4_9CHLR</name>
<dbReference type="EMBL" id="BNJK01000004">
    <property type="protein sequence ID" value="GHP00989.1"/>
    <property type="molecule type" value="Genomic_DNA"/>
</dbReference>
<reference evidence="1" key="1">
    <citation type="submission" date="2020-10" db="EMBL/GenBank/DDBJ databases">
        <title>Taxonomic study of unclassified bacteria belonging to the class Ktedonobacteria.</title>
        <authorList>
            <person name="Yabe S."/>
            <person name="Wang C.M."/>
            <person name="Zheng Y."/>
            <person name="Sakai Y."/>
            <person name="Cavaletti L."/>
            <person name="Monciardini P."/>
            <person name="Donadio S."/>
        </authorList>
    </citation>
    <scope>NUCLEOTIDE SEQUENCE</scope>
    <source>
        <strain evidence="1">ID150040</strain>
    </source>
</reference>
<evidence type="ECO:0000313" key="2">
    <source>
        <dbReference type="Proteomes" id="UP000597444"/>
    </source>
</evidence>
<organism evidence="1 2">
    <name type="scientific">Reticulibacter mediterranei</name>
    <dbReference type="NCBI Taxonomy" id="2778369"/>
    <lineage>
        <taxon>Bacteria</taxon>
        <taxon>Bacillati</taxon>
        <taxon>Chloroflexota</taxon>
        <taxon>Ktedonobacteria</taxon>
        <taxon>Ktedonobacterales</taxon>
        <taxon>Reticulibacteraceae</taxon>
        <taxon>Reticulibacter</taxon>
    </lineage>
</organism>
<keyword evidence="2" id="KW-1185">Reference proteome</keyword>
<evidence type="ECO:0000313" key="1">
    <source>
        <dbReference type="EMBL" id="GHP00989.1"/>
    </source>
</evidence>